<feature type="domain" description="EF-hand" evidence="5">
    <location>
        <begin position="155"/>
        <end position="190"/>
    </location>
</feature>
<keyword evidence="3" id="KW-0106">Calcium</keyword>
<sequence length="332" mass="35518">VSTCYDPDPVDVSAVRAAGASQAACTFVSWLLTKQETLRPSAEEAHRDMSWPDLAQHDVASMIGFGSKSTFSKAVYLCAASQLDTSKLDDLTAFFEELDADRNGHLSVIEFKNGLRQVLDPDSIETLVDSLDMDHSGNVDYSEFIAGCLDAHMGLIESALFHAFHVFDVNNDGVISLSELRSILNSNGEALSVVLPEGKTVEGFMKDIDTSKDGFISFEELKNFLKKEADASPTAWPSKKDASRRLSSAGVRRGSSLSTAPSGGPIAEPPKLQPPAAPPAPPLEPELYAQLQRCVDLSSSNVGLLKQLTTALARPVEADVARQSASSDSEGG</sequence>
<keyword evidence="7" id="KW-1185">Reference proteome</keyword>
<evidence type="ECO:0000256" key="4">
    <source>
        <dbReference type="SAM" id="MobiDB-lite"/>
    </source>
</evidence>
<feature type="non-terminal residue" evidence="6">
    <location>
        <position position="1"/>
    </location>
</feature>
<dbReference type="Proteomes" id="UP000601435">
    <property type="component" value="Unassembled WGS sequence"/>
</dbReference>
<dbReference type="OrthoDB" id="419073at2759"/>
<dbReference type="SUPFAM" id="SSF47473">
    <property type="entry name" value="EF-hand"/>
    <property type="match status" value="1"/>
</dbReference>
<proteinExistence type="predicted"/>
<evidence type="ECO:0000256" key="3">
    <source>
        <dbReference type="ARBA" id="ARBA00022837"/>
    </source>
</evidence>
<dbReference type="Gene3D" id="1.10.238.10">
    <property type="entry name" value="EF-hand"/>
    <property type="match status" value="2"/>
</dbReference>
<evidence type="ECO:0000256" key="1">
    <source>
        <dbReference type="ARBA" id="ARBA00022723"/>
    </source>
</evidence>
<feature type="domain" description="EF-hand" evidence="5">
    <location>
        <begin position="196"/>
        <end position="231"/>
    </location>
</feature>
<feature type="domain" description="EF-hand" evidence="5">
    <location>
        <begin position="86"/>
        <end position="121"/>
    </location>
</feature>
<evidence type="ECO:0000313" key="6">
    <source>
        <dbReference type="EMBL" id="CAE7372616.1"/>
    </source>
</evidence>
<dbReference type="PROSITE" id="PS50222">
    <property type="entry name" value="EF_HAND_2"/>
    <property type="match status" value="3"/>
</dbReference>
<dbReference type="Pfam" id="PF13499">
    <property type="entry name" value="EF-hand_7"/>
    <property type="match status" value="2"/>
</dbReference>
<dbReference type="InterPro" id="IPR011992">
    <property type="entry name" value="EF-hand-dom_pair"/>
</dbReference>
<keyword evidence="2" id="KW-0677">Repeat</keyword>
<keyword evidence="1" id="KW-0479">Metal-binding</keyword>
<reference evidence="6" key="1">
    <citation type="submission" date="2021-02" db="EMBL/GenBank/DDBJ databases">
        <authorList>
            <person name="Dougan E. K."/>
            <person name="Rhodes N."/>
            <person name="Thang M."/>
            <person name="Chan C."/>
        </authorList>
    </citation>
    <scope>NUCLEOTIDE SEQUENCE</scope>
</reference>
<evidence type="ECO:0000256" key="2">
    <source>
        <dbReference type="ARBA" id="ARBA00022737"/>
    </source>
</evidence>
<feature type="compositionally biased region" description="Pro residues" evidence="4">
    <location>
        <begin position="267"/>
        <end position="284"/>
    </location>
</feature>
<organism evidence="6 7">
    <name type="scientific">Symbiodinium necroappetens</name>
    <dbReference type="NCBI Taxonomy" id="1628268"/>
    <lineage>
        <taxon>Eukaryota</taxon>
        <taxon>Sar</taxon>
        <taxon>Alveolata</taxon>
        <taxon>Dinophyceae</taxon>
        <taxon>Suessiales</taxon>
        <taxon>Symbiodiniaceae</taxon>
        <taxon>Symbiodinium</taxon>
    </lineage>
</organism>
<evidence type="ECO:0000313" key="7">
    <source>
        <dbReference type="Proteomes" id="UP000601435"/>
    </source>
</evidence>
<accession>A0A812PWG3</accession>
<dbReference type="GO" id="GO:0005509">
    <property type="term" value="F:calcium ion binding"/>
    <property type="evidence" value="ECO:0007669"/>
    <property type="project" value="InterPro"/>
</dbReference>
<dbReference type="SMART" id="SM00054">
    <property type="entry name" value="EFh"/>
    <property type="match status" value="4"/>
</dbReference>
<dbReference type="InterPro" id="IPR018247">
    <property type="entry name" value="EF_Hand_1_Ca_BS"/>
</dbReference>
<evidence type="ECO:0000259" key="5">
    <source>
        <dbReference type="PROSITE" id="PS50222"/>
    </source>
</evidence>
<feature type="region of interest" description="Disordered" evidence="4">
    <location>
        <begin position="232"/>
        <end position="285"/>
    </location>
</feature>
<comment type="caution">
    <text evidence="6">The sequence shown here is derived from an EMBL/GenBank/DDBJ whole genome shotgun (WGS) entry which is preliminary data.</text>
</comment>
<dbReference type="EMBL" id="CAJNJA010016010">
    <property type="protein sequence ID" value="CAE7372616.1"/>
    <property type="molecule type" value="Genomic_DNA"/>
</dbReference>
<gene>
    <name evidence="6" type="primary">CPK3</name>
    <name evidence="6" type="ORF">SNEC2469_LOCUS10020</name>
</gene>
<dbReference type="AlphaFoldDB" id="A0A812PWG3"/>
<name>A0A812PWG3_9DINO</name>
<dbReference type="PROSITE" id="PS00018">
    <property type="entry name" value="EF_HAND_1"/>
    <property type="match status" value="4"/>
</dbReference>
<dbReference type="PANTHER" id="PTHR45942">
    <property type="entry name" value="PROTEIN PHOSPATASE 3 REGULATORY SUBUNIT B ALPHA ISOFORM TYPE 1"/>
    <property type="match status" value="1"/>
</dbReference>
<dbReference type="InterPro" id="IPR002048">
    <property type="entry name" value="EF_hand_dom"/>
</dbReference>
<protein>
    <submittedName>
        <fullName evidence="6">CPK3 protein</fullName>
    </submittedName>
</protein>
<dbReference type="CDD" id="cd00051">
    <property type="entry name" value="EFh"/>
    <property type="match status" value="1"/>
</dbReference>